<feature type="non-terminal residue" evidence="1">
    <location>
        <position position="1"/>
    </location>
</feature>
<proteinExistence type="predicted"/>
<name>A0A2W4XI17_9CYAN</name>
<sequence>QAAADIRLEASYDGVEQRYFRPQGFEITLNYPVTVQKEKTEFGFKAIATPTTERGTVRVYVNLASASEGYVSAGGGIGTVGTYPVGEGVKAF</sequence>
<protein>
    <submittedName>
        <fullName evidence="1">Uncharacterized protein</fullName>
    </submittedName>
</protein>
<dbReference type="EMBL" id="QBMP01000121">
    <property type="protein sequence ID" value="PZO54089.1"/>
    <property type="molecule type" value="Genomic_DNA"/>
</dbReference>
<organism evidence="1 2">
    <name type="scientific">Phormidesmis priestleyi</name>
    <dbReference type="NCBI Taxonomy" id="268141"/>
    <lineage>
        <taxon>Bacteria</taxon>
        <taxon>Bacillati</taxon>
        <taxon>Cyanobacteriota</taxon>
        <taxon>Cyanophyceae</taxon>
        <taxon>Leptolyngbyales</taxon>
        <taxon>Leptolyngbyaceae</taxon>
        <taxon>Phormidesmis</taxon>
    </lineage>
</organism>
<evidence type="ECO:0000313" key="2">
    <source>
        <dbReference type="Proteomes" id="UP000249794"/>
    </source>
</evidence>
<gene>
    <name evidence="1" type="ORF">DCF15_12120</name>
</gene>
<accession>A0A2W4XI17</accession>
<dbReference type="AlphaFoldDB" id="A0A2W4XI17"/>
<reference evidence="1 2" key="2">
    <citation type="submission" date="2018-06" db="EMBL/GenBank/DDBJ databases">
        <title>Metagenomic assembly of (sub)arctic Cyanobacteria and their associated microbiome from non-axenic cultures.</title>
        <authorList>
            <person name="Baurain D."/>
        </authorList>
    </citation>
    <scope>NUCLEOTIDE SEQUENCE [LARGE SCALE GENOMIC DNA]</scope>
    <source>
        <strain evidence="1">ULC027bin1</strain>
    </source>
</reference>
<dbReference type="Proteomes" id="UP000249794">
    <property type="component" value="Unassembled WGS sequence"/>
</dbReference>
<reference evidence="2" key="1">
    <citation type="submission" date="2018-04" db="EMBL/GenBank/DDBJ databases">
        <authorList>
            <person name="Cornet L."/>
        </authorList>
    </citation>
    <scope>NUCLEOTIDE SEQUENCE [LARGE SCALE GENOMIC DNA]</scope>
</reference>
<comment type="caution">
    <text evidence="1">The sequence shown here is derived from an EMBL/GenBank/DDBJ whole genome shotgun (WGS) entry which is preliminary data.</text>
</comment>
<evidence type="ECO:0000313" key="1">
    <source>
        <dbReference type="EMBL" id="PZO54089.1"/>
    </source>
</evidence>